<dbReference type="InterPro" id="IPR049730">
    <property type="entry name" value="SNF2/RAD54-like_C"/>
</dbReference>
<evidence type="ECO:0000259" key="10">
    <source>
        <dbReference type="PROSITE" id="PS51204"/>
    </source>
</evidence>
<feature type="compositionally biased region" description="Acidic residues" evidence="8">
    <location>
        <begin position="438"/>
        <end position="455"/>
    </location>
</feature>
<feature type="region of interest" description="Disordered" evidence="8">
    <location>
        <begin position="420"/>
        <end position="473"/>
    </location>
</feature>
<dbReference type="Pfam" id="PF07529">
    <property type="entry name" value="HSA"/>
    <property type="match status" value="1"/>
</dbReference>
<feature type="compositionally biased region" description="Basic and acidic residues" evidence="8">
    <location>
        <begin position="420"/>
        <end position="437"/>
    </location>
</feature>
<feature type="domain" description="HSA" evidence="10">
    <location>
        <begin position="276"/>
        <end position="348"/>
    </location>
</feature>
<dbReference type="Proteomes" id="UP001291623">
    <property type="component" value="Unassembled WGS sequence"/>
</dbReference>
<dbReference type="PANTHER" id="PTHR45685">
    <property type="entry name" value="HELICASE SRCAP-RELATED"/>
    <property type="match status" value="1"/>
</dbReference>
<dbReference type="PANTHER" id="PTHR45685:SF1">
    <property type="entry name" value="HELICASE SRCAP"/>
    <property type="match status" value="1"/>
</dbReference>
<evidence type="ECO:0000256" key="3">
    <source>
        <dbReference type="ARBA" id="ARBA00022741"/>
    </source>
</evidence>
<feature type="compositionally biased region" description="Basic and acidic residues" evidence="8">
    <location>
        <begin position="458"/>
        <end position="473"/>
    </location>
</feature>
<dbReference type="Gene3D" id="3.40.50.10810">
    <property type="entry name" value="Tandem AAA-ATPase domain"/>
    <property type="match status" value="1"/>
</dbReference>
<evidence type="ECO:0000259" key="9">
    <source>
        <dbReference type="PROSITE" id="PS51194"/>
    </source>
</evidence>
<evidence type="ECO:0000256" key="4">
    <source>
        <dbReference type="ARBA" id="ARBA00022801"/>
    </source>
</evidence>
<dbReference type="CDD" id="cd18793">
    <property type="entry name" value="SF2_C_SNF"/>
    <property type="match status" value="1"/>
</dbReference>
<reference evidence="11" key="1">
    <citation type="submission" date="2023-12" db="EMBL/GenBank/DDBJ databases">
        <title>Genome assembly of Anisodus tanguticus.</title>
        <authorList>
            <person name="Wang Y.-J."/>
        </authorList>
    </citation>
    <scope>NUCLEOTIDE SEQUENCE</scope>
    <source>
        <strain evidence="11">KB-2021</strain>
        <tissue evidence="11">Leaf</tissue>
    </source>
</reference>
<dbReference type="SUPFAM" id="SSF52540">
    <property type="entry name" value="P-loop containing nucleoside triphosphate hydrolases"/>
    <property type="match status" value="2"/>
</dbReference>
<dbReference type="EMBL" id="JAVYJV010000041">
    <property type="protein sequence ID" value="KAK4337266.1"/>
    <property type="molecule type" value="Genomic_DNA"/>
</dbReference>
<proteinExistence type="inferred from homology"/>
<dbReference type="InterPro" id="IPR001650">
    <property type="entry name" value="Helicase_C-like"/>
</dbReference>
<evidence type="ECO:0000256" key="5">
    <source>
        <dbReference type="ARBA" id="ARBA00022806"/>
    </source>
</evidence>
<organism evidence="11 12">
    <name type="scientific">Anisodus tanguticus</name>
    <dbReference type="NCBI Taxonomy" id="243964"/>
    <lineage>
        <taxon>Eukaryota</taxon>
        <taxon>Viridiplantae</taxon>
        <taxon>Streptophyta</taxon>
        <taxon>Embryophyta</taxon>
        <taxon>Tracheophyta</taxon>
        <taxon>Spermatophyta</taxon>
        <taxon>Magnoliopsida</taxon>
        <taxon>eudicotyledons</taxon>
        <taxon>Gunneridae</taxon>
        <taxon>Pentapetalae</taxon>
        <taxon>asterids</taxon>
        <taxon>lamiids</taxon>
        <taxon>Solanales</taxon>
        <taxon>Solanaceae</taxon>
        <taxon>Solanoideae</taxon>
        <taxon>Hyoscyameae</taxon>
        <taxon>Anisodus</taxon>
    </lineage>
</organism>
<dbReference type="SMART" id="SM00573">
    <property type="entry name" value="HSA"/>
    <property type="match status" value="1"/>
</dbReference>
<protein>
    <submittedName>
        <fullName evidence="11">Uncharacterized protein</fullName>
    </submittedName>
</protein>
<accession>A0AAE1QPA6</accession>
<feature type="region of interest" description="Disordered" evidence="8">
    <location>
        <begin position="497"/>
        <end position="534"/>
    </location>
</feature>
<evidence type="ECO:0000256" key="1">
    <source>
        <dbReference type="ARBA" id="ARBA00004123"/>
    </source>
</evidence>
<feature type="region of interest" description="Disordered" evidence="8">
    <location>
        <begin position="1218"/>
        <end position="1247"/>
    </location>
</feature>
<keyword evidence="12" id="KW-1185">Reference proteome</keyword>
<dbReference type="SMART" id="SM00490">
    <property type="entry name" value="HELICc"/>
    <property type="match status" value="1"/>
</dbReference>
<feature type="domain" description="Helicase C-terminal" evidence="9">
    <location>
        <begin position="560"/>
        <end position="715"/>
    </location>
</feature>
<dbReference type="InterPro" id="IPR050520">
    <property type="entry name" value="INO80/SWR1_helicase"/>
</dbReference>
<dbReference type="InterPro" id="IPR000330">
    <property type="entry name" value="SNF2_N"/>
</dbReference>
<keyword evidence="4" id="KW-0378">Hydrolase</keyword>
<dbReference type="PROSITE" id="PS51204">
    <property type="entry name" value="HSA"/>
    <property type="match status" value="1"/>
</dbReference>
<dbReference type="GO" id="GO:0005524">
    <property type="term" value="F:ATP binding"/>
    <property type="evidence" value="ECO:0007669"/>
    <property type="project" value="UniProtKB-KW"/>
</dbReference>
<dbReference type="GO" id="GO:0042393">
    <property type="term" value="F:histone binding"/>
    <property type="evidence" value="ECO:0007669"/>
    <property type="project" value="TreeGrafter"/>
</dbReference>
<comment type="similarity">
    <text evidence="2">Belongs to the SNF2/RAD54 helicase family. SWR1 subfamily.</text>
</comment>
<evidence type="ECO:0000256" key="7">
    <source>
        <dbReference type="ARBA" id="ARBA00023125"/>
    </source>
</evidence>
<evidence type="ECO:0000256" key="6">
    <source>
        <dbReference type="ARBA" id="ARBA00022840"/>
    </source>
</evidence>
<keyword evidence="3" id="KW-0547">Nucleotide-binding</keyword>
<comment type="caution">
    <text evidence="11">The sequence shown here is derived from an EMBL/GenBank/DDBJ whole genome shotgun (WGS) entry which is preliminary data.</text>
</comment>
<keyword evidence="7" id="KW-0238">DNA-binding</keyword>
<name>A0AAE1QPA6_9SOLA</name>
<dbReference type="GO" id="GO:0004386">
    <property type="term" value="F:helicase activity"/>
    <property type="evidence" value="ECO:0007669"/>
    <property type="project" value="UniProtKB-KW"/>
</dbReference>
<evidence type="ECO:0000313" key="11">
    <source>
        <dbReference type="EMBL" id="KAK4337266.1"/>
    </source>
</evidence>
<dbReference type="GO" id="GO:0016887">
    <property type="term" value="F:ATP hydrolysis activity"/>
    <property type="evidence" value="ECO:0007669"/>
    <property type="project" value="TreeGrafter"/>
</dbReference>
<evidence type="ECO:0000256" key="2">
    <source>
        <dbReference type="ARBA" id="ARBA00009220"/>
    </source>
</evidence>
<gene>
    <name evidence="11" type="ORF">RND71_043264</name>
</gene>
<dbReference type="PROSITE" id="PS51194">
    <property type="entry name" value="HELICASE_CTER"/>
    <property type="match status" value="1"/>
</dbReference>
<evidence type="ECO:0000256" key="8">
    <source>
        <dbReference type="SAM" id="MobiDB-lite"/>
    </source>
</evidence>
<keyword evidence="6" id="KW-0067">ATP-binding</keyword>
<feature type="compositionally biased region" description="Low complexity" evidence="8">
    <location>
        <begin position="1223"/>
        <end position="1246"/>
    </location>
</feature>
<comment type="subcellular location">
    <subcellularLocation>
        <location evidence="1">Nucleus</location>
    </subcellularLocation>
</comment>
<sequence length="1297" mass="145092">MNSIYNEDEENDESLRKPIKRIKLEVDDNEAQKTENKVYSKDDLLNFFQKELTKKQESYVDHLLELFFLEQQGNLMEYYTWRKKLPSITLLQYFRTVAKDDESEYESLQLIKAGLDFASLGSVKIVPLSQLRLVAENSSNTTNLAQPPINSSAVSNVTSLSSVISHNNASSLTTPSTASKSNVNNQSSKNVISLFTTPSLSSKTAHNNSSFQASKSLPATPINNKKLRVNSIGISSVYESSIGSQEQIVERAKQEAHVMQRISELRKEGLWSAKRLPRIQEPPREKAHWDYLLEEMEWLATDFAQERKWKKAAAKKCARMVMKYHTDKESQFEKAEKENLLRLKKIASSISKEVKQFWSSVEKLVEFKIQTKLEEKRKKALDIHLSYIVDQTEKYSSWLVEGLNKNGTEVVEKKNKQHYNEKHAENVLTENQEKKKEDDEEFNLDSEDEEDDENTIAEQEKQENKIESAQELKDLEDEANIPIEKLLEKLGVDLENEDCDESLISEEETDVEETGDEEESVESDENSNEEVEKEEVGVEYLINFDSEKTIIEKKSGPTLEITDIAAGAESIQPKGNTLSAVQVQTKVPFLLKGSLREYQHIGLDWLVAMYDKKLNGILADEMGLGKTIQTISLLAHLACEKGVNLTGADTVIFYDSDWNPTMDAQAQDRCHRIGQTRDVHIYRLISEKTVEENILKKARQKKFLGDVAIEGGNFTTAFFKNDSIKDLFNVSNEKSDKKTETRLLIEEIEDEKMSKMKSQLGQALHAAEEENDINAAKTATAEASAEFAEFDESIPLDVDRVEEKSPEEEELEKLIDQHRAERIAKDKAKNQLFEQNLARQKLIQIQKQQQIIQCQQPVKTVVTSNVVANNSNATQFQQPFQSKINPVINQNSLTVSKASVQQFVAAPSNINMSITANQQVSNLAKALSQAAATFQAQNSQQQTQVVPTPTVSVSNVIQQQPSRINTANISVNQTTLPKIISQSPVSMSNSQTTAGGTVLSVASIPPPQKIIAATITNSNPKLTSTQLAAYKQQYLFRQSKLQQIQIQPQLQTQSSVQAQLQSQASQIIPTTQTTTSSFGNARVQISNNVMPLTAQQQVVQCTTQNIKPNSSNTLITTSGGVPIVPITSQPKISDIAQIMQARNTRVQTTTLQQPQQQQIIASLATKPISTTVMSSTTLPVAVPIGSGQHQKIFTSTRSPQIYARKPTEEELDQIFPNRNQQKNQNSVTSTTVQQTNSVSTTQQQQSGSISIPALTQVQFLHIQSPANQNVQSQQISKEGTSSSAGTAYFIYTKGNSK</sequence>
<keyword evidence="5" id="KW-0347">Helicase</keyword>
<feature type="compositionally biased region" description="Acidic residues" evidence="8">
    <location>
        <begin position="497"/>
        <end position="533"/>
    </location>
</feature>
<dbReference type="InterPro" id="IPR038718">
    <property type="entry name" value="SNF2-like_sf"/>
</dbReference>
<dbReference type="InterPro" id="IPR014012">
    <property type="entry name" value="HSA_dom"/>
</dbReference>
<evidence type="ECO:0000313" key="12">
    <source>
        <dbReference type="Proteomes" id="UP001291623"/>
    </source>
</evidence>
<dbReference type="GO" id="GO:0000812">
    <property type="term" value="C:Swr1 complex"/>
    <property type="evidence" value="ECO:0007669"/>
    <property type="project" value="TreeGrafter"/>
</dbReference>
<dbReference type="InterPro" id="IPR027417">
    <property type="entry name" value="P-loop_NTPase"/>
</dbReference>
<dbReference type="GO" id="GO:0006338">
    <property type="term" value="P:chromatin remodeling"/>
    <property type="evidence" value="ECO:0007669"/>
    <property type="project" value="TreeGrafter"/>
</dbReference>
<dbReference type="GO" id="GO:0003677">
    <property type="term" value="F:DNA binding"/>
    <property type="evidence" value="ECO:0007669"/>
    <property type="project" value="UniProtKB-KW"/>
</dbReference>
<dbReference type="Pfam" id="PF00176">
    <property type="entry name" value="SNF2-rel_dom"/>
    <property type="match status" value="1"/>
</dbReference>
<dbReference type="Gene3D" id="3.40.50.300">
    <property type="entry name" value="P-loop containing nucleotide triphosphate hydrolases"/>
    <property type="match status" value="1"/>
</dbReference>